<dbReference type="PhylomeDB" id="E9HGH3"/>
<evidence type="ECO:0000313" key="5">
    <source>
        <dbReference type="EMBL" id="EFX69168.1"/>
    </source>
</evidence>
<proteinExistence type="predicted"/>
<reference evidence="5 6" key="1">
    <citation type="journal article" date="2011" name="Science">
        <title>The ecoresponsive genome of Daphnia pulex.</title>
        <authorList>
            <person name="Colbourne J.K."/>
            <person name="Pfrender M.E."/>
            <person name="Gilbert D."/>
            <person name="Thomas W.K."/>
            <person name="Tucker A."/>
            <person name="Oakley T.H."/>
            <person name="Tokishita S."/>
            <person name="Aerts A."/>
            <person name="Arnold G.J."/>
            <person name="Basu M.K."/>
            <person name="Bauer D.J."/>
            <person name="Caceres C.E."/>
            <person name="Carmel L."/>
            <person name="Casola C."/>
            <person name="Choi J.H."/>
            <person name="Detter J.C."/>
            <person name="Dong Q."/>
            <person name="Dusheyko S."/>
            <person name="Eads B.D."/>
            <person name="Frohlich T."/>
            <person name="Geiler-Samerotte K.A."/>
            <person name="Gerlach D."/>
            <person name="Hatcher P."/>
            <person name="Jogdeo S."/>
            <person name="Krijgsveld J."/>
            <person name="Kriventseva E.V."/>
            <person name="Kultz D."/>
            <person name="Laforsch C."/>
            <person name="Lindquist E."/>
            <person name="Lopez J."/>
            <person name="Manak J.R."/>
            <person name="Muller J."/>
            <person name="Pangilinan J."/>
            <person name="Patwardhan R.P."/>
            <person name="Pitluck S."/>
            <person name="Pritham E.J."/>
            <person name="Rechtsteiner A."/>
            <person name="Rho M."/>
            <person name="Rogozin I.B."/>
            <person name="Sakarya O."/>
            <person name="Salamov A."/>
            <person name="Schaack S."/>
            <person name="Shapiro H."/>
            <person name="Shiga Y."/>
            <person name="Skalitzky C."/>
            <person name="Smith Z."/>
            <person name="Souvorov A."/>
            <person name="Sung W."/>
            <person name="Tang Z."/>
            <person name="Tsuchiya D."/>
            <person name="Tu H."/>
            <person name="Vos H."/>
            <person name="Wang M."/>
            <person name="Wolf Y.I."/>
            <person name="Yamagata H."/>
            <person name="Yamada T."/>
            <person name="Ye Y."/>
            <person name="Shaw J.R."/>
            <person name="Andrews J."/>
            <person name="Crease T.J."/>
            <person name="Tang H."/>
            <person name="Lucas S.M."/>
            <person name="Robertson H.M."/>
            <person name="Bork P."/>
            <person name="Koonin E.V."/>
            <person name="Zdobnov E.M."/>
            <person name="Grigoriev I.V."/>
            <person name="Lynch M."/>
            <person name="Boore J.L."/>
        </authorList>
    </citation>
    <scope>NUCLEOTIDE SEQUENCE [LARGE SCALE GENOMIC DNA]</scope>
</reference>
<dbReference type="AlphaFoldDB" id="E9HGH3"/>
<evidence type="ECO:0000256" key="1">
    <source>
        <dbReference type="ARBA" id="ARBA00001968"/>
    </source>
</evidence>
<dbReference type="EMBL" id="GL732641">
    <property type="protein sequence ID" value="EFX69168.1"/>
    <property type="molecule type" value="Genomic_DNA"/>
</dbReference>
<dbReference type="HOGENOM" id="CLU_912930_0_0_1"/>
<evidence type="ECO:0000256" key="3">
    <source>
        <dbReference type="SAM" id="SignalP"/>
    </source>
</evidence>
<dbReference type="InterPro" id="IPR027806">
    <property type="entry name" value="HARBI1_dom"/>
</dbReference>
<protein>
    <recommendedName>
        <fullName evidence="4">DDE Tnp4 domain-containing protein</fullName>
    </recommendedName>
</protein>
<dbReference type="InParanoid" id="E9HGH3"/>
<accession>E9HGH3</accession>
<dbReference type="Pfam" id="PF13359">
    <property type="entry name" value="DDE_Tnp_4"/>
    <property type="match status" value="1"/>
</dbReference>
<keyword evidence="2" id="KW-0479">Metal-binding</keyword>
<organism evidence="5 6">
    <name type="scientific">Daphnia pulex</name>
    <name type="common">Water flea</name>
    <dbReference type="NCBI Taxonomy" id="6669"/>
    <lineage>
        <taxon>Eukaryota</taxon>
        <taxon>Metazoa</taxon>
        <taxon>Ecdysozoa</taxon>
        <taxon>Arthropoda</taxon>
        <taxon>Crustacea</taxon>
        <taxon>Branchiopoda</taxon>
        <taxon>Diplostraca</taxon>
        <taxon>Cladocera</taxon>
        <taxon>Anomopoda</taxon>
        <taxon>Daphniidae</taxon>
        <taxon>Daphnia</taxon>
    </lineage>
</organism>
<gene>
    <name evidence="5" type="ORF">DAPPUDRAFT_113915</name>
</gene>
<name>E9HGH3_DAPPU</name>
<sequence>MTVFTNLLISNFTCAFTCMVCGEIRRNKSQRLEKLIGDEDGDANVVREFFARRNYVFDEFLQHQRRARQRINANREVFFTTYVGTWFQRYPEVQFKNDFRLSKLAFQNLINIVGPVIRRENLYTGIPVTDKMLMTLDLSTNFYNSQRLHRWPTRDQYDPLSEQNTLANTIGYLDSFEVEIRQPLQKLPAYTSKKCKTTVKVQVVATRQLRFIDVSVGWPISMHDSRIFWNSSLSQSLQVRLGETNFHLLADTAYPLTCLHNFGLEYDGWIDDAPIVNLELDQHEEDEDCRDGKKKKNGRRFNCLS</sequence>
<dbReference type="OrthoDB" id="2668416at2759"/>
<dbReference type="GO" id="GO:0046872">
    <property type="term" value="F:metal ion binding"/>
    <property type="evidence" value="ECO:0007669"/>
    <property type="project" value="UniProtKB-KW"/>
</dbReference>
<keyword evidence="6" id="KW-1185">Reference proteome</keyword>
<comment type="cofactor">
    <cofactor evidence="1">
        <name>a divalent metal cation</name>
        <dbReference type="ChEBI" id="CHEBI:60240"/>
    </cofactor>
</comment>
<dbReference type="KEGG" id="dpx:DAPPUDRAFT_113915"/>
<dbReference type="Proteomes" id="UP000000305">
    <property type="component" value="Unassembled WGS sequence"/>
</dbReference>
<evidence type="ECO:0000259" key="4">
    <source>
        <dbReference type="Pfam" id="PF13359"/>
    </source>
</evidence>
<feature type="chain" id="PRO_5012067767" description="DDE Tnp4 domain-containing protein" evidence="3">
    <location>
        <begin position="16"/>
        <end position="305"/>
    </location>
</feature>
<evidence type="ECO:0000313" key="6">
    <source>
        <dbReference type="Proteomes" id="UP000000305"/>
    </source>
</evidence>
<feature type="signal peptide" evidence="3">
    <location>
        <begin position="1"/>
        <end position="15"/>
    </location>
</feature>
<feature type="domain" description="DDE Tnp4" evidence="4">
    <location>
        <begin position="173"/>
        <end position="257"/>
    </location>
</feature>
<keyword evidence="3" id="KW-0732">Signal</keyword>
<evidence type="ECO:0000256" key="2">
    <source>
        <dbReference type="ARBA" id="ARBA00022723"/>
    </source>
</evidence>